<evidence type="ECO:0000256" key="1">
    <source>
        <dbReference type="ARBA" id="ARBA00023015"/>
    </source>
</evidence>
<dbReference type="GeneID" id="97986860"/>
<evidence type="ECO:0000313" key="5">
    <source>
        <dbReference type="EMBL" id="RGE62565.1"/>
    </source>
</evidence>
<dbReference type="Proteomes" id="UP000260812">
    <property type="component" value="Unassembled WGS sequence"/>
</dbReference>
<dbReference type="EMBL" id="QVLV01000004">
    <property type="protein sequence ID" value="RGE62565.1"/>
    <property type="molecule type" value="Genomic_DNA"/>
</dbReference>
<dbReference type="Gene3D" id="1.10.260.40">
    <property type="entry name" value="lambda repressor-like DNA-binding domains"/>
    <property type="match status" value="1"/>
</dbReference>
<evidence type="ECO:0000256" key="2">
    <source>
        <dbReference type="ARBA" id="ARBA00023125"/>
    </source>
</evidence>
<dbReference type="Gene3D" id="3.40.50.2300">
    <property type="match status" value="2"/>
</dbReference>
<evidence type="ECO:0000313" key="8">
    <source>
        <dbReference type="Proteomes" id="UP000261166"/>
    </source>
</evidence>
<proteinExistence type="predicted"/>
<dbReference type="CDD" id="cd01392">
    <property type="entry name" value="HTH_LacI"/>
    <property type="match status" value="1"/>
</dbReference>
<feature type="domain" description="HTH lacI-type" evidence="4">
    <location>
        <begin position="2"/>
        <end position="56"/>
    </location>
</feature>
<dbReference type="CDD" id="cd06288">
    <property type="entry name" value="PBP1_sucrose_transcription_regulator"/>
    <property type="match status" value="1"/>
</dbReference>
<dbReference type="Proteomes" id="UP000261166">
    <property type="component" value="Unassembled WGS sequence"/>
</dbReference>
<evidence type="ECO:0000259" key="4">
    <source>
        <dbReference type="PROSITE" id="PS50932"/>
    </source>
</evidence>
<name>A0A3E3J5X0_9FIRM</name>
<dbReference type="RefSeq" id="WP_025489335.1">
    <property type="nucleotide sequence ID" value="NZ_CALBAU010000021.1"/>
</dbReference>
<dbReference type="PANTHER" id="PTHR30146">
    <property type="entry name" value="LACI-RELATED TRANSCRIPTIONAL REPRESSOR"/>
    <property type="match status" value="1"/>
</dbReference>
<keyword evidence="7" id="KW-1185">Reference proteome</keyword>
<gene>
    <name evidence="6" type="ORF">DWY69_00145</name>
    <name evidence="5" type="ORF">DXC51_08205</name>
</gene>
<sequence length="350" mass="38859">MVTLKEIAQECNVSATTVSNILNGKPKVSEETRLKVLDVVKRRGYQPNYIAQGLRNQKTRTIGIIAEDIAQFSTPGMIESIMAFCEEKGYRTIVQNLRLYARWQESWFNNEEAYRSVLEPALQELRSIKVDGLIYVAGHARIIHFFKEDLSMPAVMAYAYTDSPAVPAVVIEDEQGGYDIMKYVLSMGHRRIGIIGGRADNIHTKKRLLGAQKAMFEAQVLYNPDWVRYGAWDRDSGYEMAKPLIDAGVTAIFCMADRMAGGVYDYLEECGLKAGVDVSVAGFDNQDVAEYFRPALTTMALPLSEIGHKSAEILLKEIDGEWKAASGGTPVEIGVPCTLVVRKSVGKIEA</sequence>
<protein>
    <submittedName>
        <fullName evidence="6">LacI family transcriptional regulator</fullName>
    </submittedName>
</protein>
<keyword evidence="2" id="KW-0238">DNA-binding</keyword>
<organism evidence="6 8">
    <name type="scientific">Eisenbergiella massiliensis</name>
    <dbReference type="NCBI Taxonomy" id="1720294"/>
    <lineage>
        <taxon>Bacteria</taxon>
        <taxon>Bacillati</taxon>
        <taxon>Bacillota</taxon>
        <taxon>Clostridia</taxon>
        <taxon>Lachnospirales</taxon>
        <taxon>Lachnospiraceae</taxon>
        <taxon>Eisenbergiella</taxon>
    </lineage>
</organism>
<dbReference type="GO" id="GO:0003700">
    <property type="term" value="F:DNA-binding transcription factor activity"/>
    <property type="evidence" value="ECO:0007669"/>
    <property type="project" value="TreeGrafter"/>
</dbReference>
<dbReference type="PROSITE" id="PS50932">
    <property type="entry name" value="HTH_LACI_2"/>
    <property type="match status" value="1"/>
</dbReference>
<reference evidence="6 8" key="1">
    <citation type="submission" date="2018-08" db="EMBL/GenBank/DDBJ databases">
        <title>A genome reference for cultivated species of the human gut microbiota.</title>
        <authorList>
            <person name="Zou Y."/>
            <person name="Xue W."/>
            <person name="Luo G."/>
        </authorList>
    </citation>
    <scope>NUCLEOTIDE SEQUENCE [LARGE SCALE GENOMIC DNA]</scope>
    <source>
        <strain evidence="6 8">AF26-4BH</strain>
        <strain evidence="5">TF05-5AC</strain>
    </source>
</reference>
<dbReference type="InterPro" id="IPR000843">
    <property type="entry name" value="HTH_LacI"/>
</dbReference>
<dbReference type="InterPro" id="IPR028082">
    <property type="entry name" value="Peripla_BP_I"/>
</dbReference>
<dbReference type="EMBL" id="QVLU01000001">
    <property type="protein sequence ID" value="RGE74421.1"/>
    <property type="molecule type" value="Genomic_DNA"/>
</dbReference>
<evidence type="ECO:0000313" key="7">
    <source>
        <dbReference type="Proteomes" id="UP000260812"/>
    </source>
</evidence>
<dbReference type="GO" id="GO:0000976">
    <property type="term" value="F:transcription cis-regulatory region binding"/>
    <property type="evidence" value="ECO:0007669"/>
    <property type="project" value="TreeGrafter"/>
</dbReference>
<accession>A0A3E3J5X0</accession>
<dbReference type="SUPFAM" id="SSF47413">
    <property type="entry name" value="lambda repressor-like DNA-binding domains"/>
    <property type="match status" value="1"/>
</dbReference>
<dbReference type="SMART" id="SM00354">
    <property type="entry name" value="HTH_LACI"/>
    <property type="match status" value="1"/>
</dbReference>
<dbReference type="Pfam" id="PF00356">
    <property type="entry name" value="LacI"/>
    <property type="match status" value="1"/>
</dbReference>
<evidence type="ECO:0000256" key="3">
    <source>
        <dbReference type="ARBA" id="ARBA00023163"/>
    </source>
</evidence>
<comment type="caution">
    <text evidence="6">The sequence shown here is derived from an EMBL/GenBank/DDBJ whole genome shotgun (WGS) entry which is preliminary data.</text>
</comment>
<dbReference type="OrthoDB" id="9775106at2"/>
<dbReference type="Pfam" id="PF13377">
    <property type="entry name" value="Peripla_BP_3"/>
    <property type="match status" value="1"/>
</dbReference>
<dbReference type="PANTHER" id="PTHR30146:SF109">
    <property type="entry name" value="HTH-TYPE TRANSCRIPTIONAL REGULATOR GALS"/>
    <property type="match status" value="1"/>
</dbReference>
<dbReference type="InterPro" id="IPR010982">
    <property type="entry name" value="Lambda_DNA-bd_dom_sf"/>
</dbReference>
<dbReference type="SUPFAM" id="SSF53822">
    <property type="entry name" value="Periplasmic binding protein-like I"/>
    <property type="match status" value="1"/>
</dbReference>
<evidence type="ECO:0000313" key="6">
    <source>
        <dbReference type="EMBL" id="RGE74421.1"/>
    </source>
</evidence>
<dbReference type="AlphaFoldDB" id="A0A3E3J5X0"/>
<dbReference type="InterPro" id="IPR046335">
    <property type="entry name" value="LacI/GalR-like_sensor"/>
</dbReference>
<keyword evidence="1" id="KW-0805">Transcription regulation</keyword>
<keyword evidence="3" id="KW-0804">Transcription</keyword>